<dbReference type="SUPFAM" id="SSF55166">
    <property type="entry name" value="Hedgehog/DD-peptidase"/>
    <property type="match status" value="1"/>
</dbReference>
<keyword evidence="3" id="KW-1185">Reference proteome</keyword>
<organism evidence="2 3">
    <name type="scientific">Clostridium aestuarii</name>
    <dbReference type="NCBI Taxonomy" id="338193"/>
    <lineage>
        <taxon>Bacteria</taxon>
        <taxon>Bacillati</taxon>
        <taxon>Bacillota</taxon>
        <taxon>Clostridia</taxon>
        <taxon>Eubacteriales</taxon>
        <taxon>Clostridiaceae</taxon>
        <taxon>Clostridium</taxon>
    </lineage>
</organism>
<dbReference type="InterPro" id="IPR003709">
    <property type="entry name" value="VanY-like_core_dom"/>
</dbReference>
<dbReference type="CDD" id="cd14852">
    <property type="entry name" value="LD-carboxypeptidase"/>
    <property type="match status" value="1"/>
</dbReference>
<dbReference type="InterPro" id="IPR009045">
    <property type="entry name" value="Zn_M74/Hedgehog-like"/>
</dbReference>
<gene>
    <name evidence="2" type="ORF">OW763_07320</name>
</gene>
<name>A0ABT4D2A4_9CLOT</name>
<accession>A0ABT4D2A4</accession>
<dbReference type="RefSeq" id="WP_268040436.1">
    <property type="nucleotide sequence ID" value="NZ_JAPQER010000002.1"/>
</dbReference>
<dbReference type="PANTHER" id="PTHR34385">
    <property type="entry name" value="D-ALANYL-D-ALANINE CARBOXYPEPTIDASE"/>
    <property type="match status" value="1"/>
</dbReference>
<reference evidence="2" key="1">
    <citation type="submission" date="2022-12" db="EMBL/GenBank/DDBJ databases">
        <authorList>
            <person name="Wang J."/>
        </authorList>
    </citation>
    <scope>NUCLEOTIDE SEQUENCE</scope>
    <source>
        <strain evidence="2">HY-45-18</strain>
    </source>
</reference>
<protein>
    <submittedName>
        <fullName evidence="2">M15 family metallopeptidase</fullName>
    </submittedName>
</protein>
<comment type="caution">
    <text evidence="2">The sequence shown here is derived from an EMBL/GenBank/DDBJ whole genome shotgun (WGS) entry which is preliminary data.</text>
</comment>
<evidence type="ECO:0000313" key="3">
    <source>
        <dbReference type="Proteomes" id="UP001078443"/>
    </source>
</evidence>
<dbReference type="InterPro" id="IPR052179">
    <property type="entry name" value="DD-CPase-like"/>
</dbReference>
<dbReference type="Proteomes" id="UP001078443">
    <property type="component" value="Unassembled WGS sequence"/>
</dbReference>
<evidence type="ECO:0000259" key="1">
    <source>
        <dbReference type="Pfam" id="PF02557"/>
    </source>
</evidence>
<dbReference type="Gene3D" id="3.30.1380.10">
    <property type="match status" value="1"/>
</dbReference>
<dbReference type="PANTHER" id="PTHR34385:SF1">
    <property type="entry name" value="PEPTIDOGLYCAN L-ALANYL-D-GLUTAMATE ENDOPEPTIDASE CWLK"/>
    <property type="match status" value="1"/>
</dbReference>
<dbReference type="EMBL" id="JAPQER010000002">
    <property type="protein sequence ID" value="MCY6484163.1"/>
    <property type="molecule type" value="Genomic_DNA"/>
</dbReference>
<feature type="domain" description="D-alanyl-D-alanine carboxypeptidase-like core" evidence="1">
    <location>
        <begin position="133"/>
        <end position="262"/>
    </location>
</feature>
<evidence type="ECO:0000313" key="2">
    <source>
        <dbReference type="EMBL" id="MCY6484163.1"/>
    </source>
</evidence>
<dbReference type="Pfam" id="PF02557">
    <property type="entry name" value="VanY"/>
    <property type="match status" value="1"/>
</dbReference>
<dbReference type="InterPro" id="IPR058193">
    <property type="entry name" value="VanY/YodJ_core_dom"/>
</dbReference>
<sequence>MNYFTNHKIIKDEDGYIIILYLNQQLNEFAKEFDKIPKTDKENLEQGIQNYIKNKLPNIKINTANQLTDDIIYTNQILYLPIQSTLNKHNIVSNPSDILVLVNKNNSLPSDYVPENLVIPNVPFSFEEFNEKKLMRRDAALALEELFKKAKVDNIDLYAVSSYRSYTRQEAIFTSSINKHGIEIANQFSAKAGESEHQTGLAMDITSATVNFYLTQYFGNTKEGKWVKENAADFGFIIRYPKDKEHITGYQYEPWHIRYIGKEDAKNIANQNITLEEYLSKK</sequence>
<proteinExistence type="predicted"/>